<dbReference type="PANTHER" id="PTHR45138:SF9">
    <property type="entry name" value="DIGUANYLATE CYCLASE DGCM-RELATED"/>
    <property type="match status" value="1"/>
</dbReference>
<evidence type="ECO:0000313" key="7">
    <source>
        <dbReference type="Proteomes" id="UP000324233"/>
    </source>
</evidence>
<dbReference type="CDD" id="cd01949">
    <property type="entry name" value="GGDEF"/>
    <property type="match status" value="1"/>
</dbReference>
<sequence>MEILIADDQRTTGLALAWALEGMGHVPRLASSGEEAWALLRKGEWRLVITDWVMPGMSGTDLCRLIRSRADRPYVYTIILTGLSGRVNRLEGLDSGADDFLTKPVDHEELKVRISIARRILGVQSELEERNALLRAMASTDPLTGLANRRGFQAAAEALADGGAAGLPHSLISLDVDHFKSYNDTYGHGAGDEALRAVAAILRSSTRRDDLVARVGGEEFAVLLPETNAPTALRRAEAIRRAVASADWPRRPVTISAGVATTRLAWEPGAIAGLLEEADRALYQSKRSGRDRACHAGHPPPSPHVACA</sequence>
<dbReference type="GO" id="GO:1902201">
    <property type="term" value="P:negative regulation of bacterial-type flagellum-dependent cell motility"/>
    <property type="evidence" value="ECO:0007669"/>
    <property type="project" value="TreeGrafter"/>
</dbReference>
<dbReference type="NCBIfam" id="TIGR00254">
    <property type="entry name" value="GGDEF"/>
    <property type="match status" value="1"/>
</dbReference>
<dbReference type="EC" id="2.7.7.65" evidence="1"/>
<dbReference type="InterPro" id="IPR043128">
    <property type="entry name" value="Rev_trsase/Diguanyl_cyclase"/>
</dbReference>
<dbReference type="Pfam" id="PF00072">
    <property type="entry name" value="Response_reg"/>
    <property type="match status" value="1"/>
</dbReference>
<accession>A0A5B9W4N4</accession>
<dbReference type="EMBL" id="CP042997">
    <property type="protein sequence ID" value="QEH34960.1"/>
    <property type="molecule type" value="Genomic_DNA"/>
</dbReference>
<dbReference type="PANTHER" id="PTHR45138">
    <property type="entry name" value="REGULATORY COMPONENTS OF SENSORY TRANSDUCTION SYSTEM"/>
    <property type="match status" value="1"/>
</dbReference>
<dbReference type="GO" id="GO:0000160">
    <property type="term" value="P:phosphorelay signal transduction system"/>
    <property type="evidence" value="ECO:0007669"/>
    <property type="project" value="InterPro"/>
</dbReference>
<feature type="modified residue" description="4-aspartylphosphate" evidence="3">
    <location>
        <position position="51"/>
    </location>
</feature>
<dbReference type="Gene3D" id="3.40.50.2300">
    <property type="match status" value="1"/>
</dbReference>
<evidence type="ECO:0000256" key="3">
    <source>
        <dbReference type="PROSITE-ProRule" id="PRU00169"/>
    </source>
</evidence>
<dbReference type="Pfam" id="PF00990">
    <property type="entry name" value="GGDEF"/>
    <property type="match status" value="1"/>
</dbReference>
<dbReference type="Proteomes" id="UP000324233">
    <property type="component" value="Chromosome"/>
</dbReference>
<dbReference type="InterPro" id="IPR050469">
    <property type="entry name" value="Diguanylate_Cyclase"/>
</dbReference>
<protein>
    <recommendedName>
        <fullName evidence="1">diguanylate cyclase</fullName>
        <ecNumber evidence="1">2.7.7.65</ecNumber>
    </recommendedName>
</protein>
<keyword evidence="7" id="KW-1185">Reference proteome</keyword>
<comment type="catalytic activity">
    <reaction evidence="2">
        <text>2 GTP = 3',3'-c-di-GMP + 2 diphosphate</text>
        <dbReference type="Rhea" id="RHEA:24898"/>
        <dbReference type="ChEBI" id="CHEBI:33019"/>
        <dbReference type="ChEBI" id="CHEBI:37565"/>
        <dbReference type="ChEBI" id="CHEBI:58805"/>
        <dbReference type="EC" id="2.7.7.65"/>
    </reaction>
</comment>
<dbReference type="InterPro" id="IPR000160">
    <property type="entry name" value="GGDEF_dom"/>
</dbReference>
<evidence type="ECO:0000313" key="6">
    <source>
        <dbReference type="EMBL" id="QEH34960.1"/>
    </source>
</evidence>
<gene>
    <name evidence="6" type="primary">pleD_5</name>
    <name evidence="6" type="ORF">OJF2_35050</name>
</gene>
<dbReference type="SMART" id="SM00267">
    <property type="entry name" value="GGDEF"/>
    <property type="match status" value="1"/>
</dbReference>
<dbReference type="InterPro" id="IPR029787">
    <property type="entry name" value="Nucleotide_cyclase"/>
</dbReference>
<dbReference type="GO" id="GO:0005886">
    <property type="term" value="C:plasma membrane"/>
    <property type="evidence" value="ECO:0007669"/>
    <property type="project" value="TreeGrafter"/>
</dbReference>
<evidence type="ECO:0000256" key="1">
    <source>
        <dbReference type="ARBA" id="ARBA00012528"/>
    </source>
</evidence>
<dbReference type="GO" id="GO:0052621">
    <property type="term" value="F:diguanylate cyclase activity"/>
    <property type="evidence" value="ECO:0007669"/>
    <property type="project" value="UniProtKB-EC"/>
</dbReference>
<name>A0A5B9W4N4_9BACT</name>
<evidence type="ECO:0000259" key="5">
    <source>
        <dbReference type="PROSITE" id="PS50887"/>
    </source>
</evidence>
<dbReference type="InterPro" id="IPR001789">
    <property type="entry name" value="Sig_transdc_resp-reg_receiver"/>
</dbReference>
<dbReference type="OrthoDB" id="244535at2"/>
<evidence type="ECO:0000256" key="2">
    <source>
        <dbReference type="ARBA" id="ARBA00034247"/>
    </source>
</evidence>
<dbReference type="CDD" id="cd17574">
    <property type="entry name" value="REC_OmpR"/>
    <property type="match status" value="1"/>
</dbReference>
<dbReference type="SUPFAM" id="SSF55073">
    <property type="entry name" value="Nucleotide cyclase"/>
    <property type="match status" value="1"/>
</dbReference>
<feature type="domain" description="Response regulatory" evidence="4">
    <location>
        <begin position="2"/>
        <end position="118"/>
    </location>
</feature>
<keyword evidence="3" id="KW-0597">Phosphoprotein</keyword>
<dbReference type="FunFam" id="3.30.70.270:FF:000001">
    <property type="entry name" value="Diguanylate cyclase domain protein"/>
    <property type="match status" value="1"/>
</dbReference>
<organism evidence="6 7">
    <name type="scientific">Aquisphaera giovannonii</name>
    <dbReference type="NCBI Taxonomy" id="406548"/>
    <lineage>
        <taxon>Bacteria</taxon>
        <taxon>Pseudomonadati</taxon>
        <taxon>Planctomycetota</taxon>
        <taxon>Planctomycetia</taxon>
        <taxon>Isosphaerales</taxon>
        <taxon>Isosphaeraceae</taxon>
        <taxon>Aquisphaera</taxon>
    </lineage>
</organism>
<dbReference type="PROSITE" id="PS50887">
    <property type="entry name" value="GGDEF"/>
    <property type="match status" value="1"/>
</dbReference>
<dbReference type="InterPro" id="IPR011006">
    <property type="entry name" value="CheY-like_superfamily"/>
</dbReference>
<dbReference type="KEGG" id="agv:OJF2_35050"/>
<dbReference type="SMART" id="SM00448">
    <property type="entry name" value="REC"/>
    <property type="match status" value="1"/>
</dbReference>
<dbReference type="SUPFAM" id="SSF52172">
    <property type="entry name" value="CheY-like"/>
    <property type="match status" value="1"/>
</dbReference>
<dbReference type="AlphaFoldDB" id="A0A5B9W4N4"/>
<dbReference type="Gene3D" id="3.30.70.270">
    <property type="match status" value="1"/>
</dbReference>
<feature type="domain" description="GGDEF" evidence="5">
    <location>
        <begin position="167"/>
        <end position="298"/>
    </location>
</feature>
<dbReference type="PROSITE" id="PS50110">
    <property type="entry name" value="RESPONSE_REGULATORY"/>
    <property type="match status" value="1"/>
</dbReference>
<reference evidence="6 7" key="1">
    <citation type="submission" date="2019-08" db="EMBL/GenBank/DDBJ databases">
        <title>Deep-cultivation of Planctomycetes and their phenomic and genomic characterization uncovers novel biology.</title>
        <authorList>
            <person name="Wiegand S."/>
            <person name="Jogler M."/>
            <person name="Boedeker C."/>
            <person name="Pinto D."/>
            <person name="Vollmers J."/>
            <person name="Rivas-Marin E."/>
            <person name="Kohn T."/>
            <person name="Peeters S.H."/>
            <person name="Heuer A."/>
            <person name="Rast P."/>
            <person name="Oberbeckmann S."/>
            <person name="Bunk B."/>
            <person name="Jeske O."/>
            <person name="Meyerdierks A."/>
            <person name="Storesund J.E."/>
            <person name="Kallscheuer N."/>
            <person name="Luecker S."/>
            <person name="Lage O.M."/>
            <person name="Pohl T."/>
            <person name="Merkel B.J."/>
            <person name="Hornburger P."/>
            <person name="Mueller R.-W."/>
            <person name="Bruemmer F."/>
            <person name="Labrenz M."/>
            <person name="Spormann A.M."/>
            <person name="Op den Camp H."/>
            <person name="Overmann J."/>
            <person name="Amann R."/>
            <person name="Jetten M.S.M."/>
            <person name="Mascher T."/>
            <person name="Medema M.H."/>
            <person name="Devos D.P."/>
            <person name="Kaster A.-K."/>
            <person name="Ovreas L."/>
            <person name="Rohde M."/>
            <person name="Galperin M.Y."/>
            <person name="Jogler C."/>
        </authorList>
    </citation>
    <scope>NUCLEOTIDE SEQUENCE [LARGE SCALE GENOMIC DNA]</scope>
    <source>
        <strain evidence="6 7">OJF2</strain>
    </source>
</reference>
<evidence type="ECO:0000259" key="4">
    <source>
        <dbReference type="PROSITE" id="PS50110"/>
    </source>
</evidence>
<dbReference type="GO" id="GO:0043709">
    <property type="term" value="P:cell adhesion involved in single-species biofilm formation"/>
    <property type="evidence" value="ECO:0007669"/>
    <property type="project" value="TreeGrafter"/>
</dbReference>
<proteinExistence type="predicted"/>
<dbReference type="RefSeq" id="WP_148594817.1">
    <property type="nucleotide sequence ID" value="NZ_CP042997.1"/>
</dbReference>